<proteinExistence type="predicted"/>
<organism evidence="1 2">
    <name type="scientific">Fusobacterium animalis</name>
    <dbReference type="NCBI Taxonomy" id="76859"/>
    <lineage>
        <taxon>Bacteria</taxon>
        <taxon>Fusobacteriati</taxon>
        <taxon>Fusobacteriota</taxon>
        <taxon>Fusobacteriia</taxon>
        <taxon>Fusobacteriales</taxon>
        <taxon>Fusobacteriaceae</taxon>
        <taxon>Fusobacterium</taxon>
    </lineage>
</organism>
<reference evidence="1 2" key="1">
    <citation type="submission" date="2017-06" db="EMBL/GenBank/DDBJ databases">
        <title>Draft genome sequence of Fusobacterium nucleatum subsp. animalis KCOM 1280 (=ChDC F318).</title>
        <authorList>
            <person name="Kook J.-K."/>
            <person name="Park S.-N."/>
            <person name="Lim Y.K."/>
            <person name="Roh H."/>
        </authorList>
    </citation>
    <scope>NUCLEOTIDE SEQUENCE [LARGE SCALE GENOMIC DNA]</scope>
    <source>
        <strain evidence="2">KCOM 1280 ( ChDC F318)</strain>
    </source>
</reference>
<dbReference type="RefSeq" id="WP_158411966.1">
    <property type="nucleotide sequence ID" value="NZ_CP077150.1"/>
</dbReference>
<dbReference type="EMBL" id="NJGJ01000001">
    <property type="protein sequence ID" value="PGH25352.1"/>
    <property type="molecule type" value="Genomic_DNA"/>
</dbReference>
<evidence type="ECO:0000313" key="1">
    <source>
        <dbReference type="EMBL" id="PGH25352.1"/>
    </source>
</evidence>
<protein>
    <submittedName>
        <fullName evidence="1">Uncharacterized protein</fullName>
    </submittedName>
</protein>
<comment type="caution">
    <text evidence="1">The sequence shown here is derived from an EMBL/GenBank/DDBJ whole genome shotgun (WGS) entry which is preliminary data.</text>
</comment>
<sequence length="201" mass="23867">MLIEEKEKNINIFIDKIVKKIEKNLPEINQPISEDDKDILNRMIILESKSLFHTLYRNMESKTLEKDIYKNEENKTKYFKLELNQKMKEKFVFETPKHIDYKNGEELKKALMQSGVIFVTGGAVSLITKSSIPVSIGLILSGVWYYTSQQKAKDFEKRKMKEIRDQYLNNLKISLEKWVKSIEEYYDEEVEKLERELKNGE</sequence>
<gene>
    <name evidence="1" type="ORF">RN90_08120</name>
</gene>
<accession>A0A2B7YWX3</accession>
<dbReference type="Proteomes" id="UP000226179">
    <property type="component" value="Unassembled WGS sequence"/>
</dbReference>
<dbReference type="AlphaFoldDB" id="A0A2B7YWX3"/>
<evidence type="ECO:0000313" key="2">
    <source>
        <dbReference type="Proteomes" id="UP000226179"/>
    </source>
</evidence>
<name>A0A2B7YWX3_9FUSO</name>